<evidence type="ECO:0000313" key="2">
    <source>
        <dbReference type="EMBL" id="KAF2837372.1"/>
    </source>
</evidence>
<feature type="region of interest" description="Disordered" evidence="1">
    <location>
        <begin position="24"/>
        <end position="44"/>
    </location>
</feature>
<comment type="caution">
    <text evidence="2">The sequence shown here is derived from an EMBL/GenBank/DDBJ whole genome shotgun (WGS) entry which is preliminary data.</text>
</comment>
<dbReference type="AlphaFoldDB" id="A0A9P4VQ31"/>
<name>A0A9P4VQ31_9PEZI</name>
<feature type="region of interest" description="Disordered" evidence="1">
    <location>
        <begin position="681"/>
        <end position="745"/>
    </location>
</feature>
<gene>
    <name evidence="2" type="ORF">M501DRAFT_1059361</name>
</gene>
<protein>
    <submittedName>
        <fullName evidence="2">Uncharacterized protein</fullName>
    </submittedName>
</protein>
<dbReference type="EMBL" id="MU006100">
    <property type="protein sequence ID" value="KAF2837372.1"/>
    <property type="molecule type" value="Genomic_DNA"/>
</dbReference>
<feature type="compositionally biased region" description="Basic and acidic residues" evidence="1">
    <location>
        <begin position="725"/>
        <end position="735"/>
    </location>
</feature>
<dbReference type="Proteomes" id="UP000799429">
    <property type="component" value="Unassembled WGS sequence"/>
</dbReference>
<evidence type="ECO:0000256" key="1">
    <source>
        <dbReference type="SAM" id="MobiDB-lite"/>
    </source>
</evidence>
<sequence>MPRRKSGQEVIIISSDEEDEITITRPTQGDRQDSGETIEASAGVQPTQKVTKRRKQNPSTTTMHTMMNDRLPHAMGGTATYGAPTSRHPHGQRVQLQAINSTSFLADGTFVPLAPYRLGNVSNQPGVARRQEAVWVALPSIPEFESSKEAEEPSTVEAKSQDANMPHFEWVLMKLSSNAKAHLDTLCKDLHAKVLIVDNKVIKQPPVIPQTNTNFHAMHCYNNKQVPSGAGRSGRPLKLPYRTSDRIDWTIIDRGTYGIQFSHCSWKYYKKQPSEGNTPCYWCRERGYLCITIRVYFDPPEEMIKNPCTNLNEALIVTWAVYWAFRYDADKAGFILNSESESEDDELEVSVQGKPPPTMSASGRVRPRRYKLIERLKTAPPPHTYLPACDMSAWEVLAFFPHAIRIPQCALRLINNGWSRADITWFQLWARNECEGFSVMDADAMISAHASAVGHNINSALAKAAGVDKLTTRAHRRVPDNNLNVESWNRYTDTVRRGQTMMLLRDLRKGVVNRPSSIYVRELSICCMFAEDWPDLYLTTEHVPELFASLRVNLVPVPNGKNLDAECLHLWRKDGLVSDVLNSPDTPQPRVMSNPSDGAIVPVEFPLKNSSGEELELDDIPPDWFLVWWPLHTAIRLHGLARYFHTIFLDSLEEKDMLEYKETGVGEAKLDLRMHGENGEAGRLSGRLSPSHLNDQDCDVAGPSNDLVAQQVPEEHTVHSGGRPGKTETDLDVNRVDGCSKGANK</sequence>
<organism evidence="2 3">
    <name type="scientific">Patellaria atrata CBS 101060</name>
    <dbReference type="NCBI Taxonomy" id="1346257"/>
    <lineage>
        <taxon>Eukaryota</taxon>
        <taxon>Fungi</taxon>
        <taxon>Dikarya</taxon>
        <taxon>Ascomycota</taxon>
        <taxon>Pezizomycotina</taxon>
        <taxon>Dothideomycetes</taxon>
        <taxon>Dothideomycetes incertae sedis</taxon>
        <taxon>Patellariales</taxon>
        <taxon>Patellariaceae</taxon>
        <taxon>Patellaria</taxon>
    </lineage>
</organism>
<dbReference type="OrthoDB" id="3800972at2759"/>
<evidence type="ECO:0000313" key="3">
    <source>
        <dbReference type="Proteomes" id="UP000799429"/>
    </source>
</evidence>
<reference evidence="2" key="1">
    <citation type="journal article" date="2020" name="Stud. Mycol.">
        <title>101 Dothideomycetes genomes: a test case for predicting lifestyles and emergence of pathogens.</title>
        <authorList>
            <person name="Haridas S."/>
            <person name="Albert R."/>
            <person name="Binder M."/>
            <person name="Bloem J."/>
            <person name="Labutti K."/>
            <person name="Salamov A."/>
            <person name="Andreopoulos B."/>
            <person name="Baker S."/>
            <person name="Barry K."/>
            <person name="Bills G."/>
            <person name="Bluhm B."/>
            <person name="Cannon C."/>
            <person name="Castanera R."/>
            <person name="Culley D."/>
            <person name="Daum C."/>
            <person name="Ezra D."/>
            <person name="Gonzalez J."/>
            <person name="Henrissat B."/>
            <person name="Kuo A."/>
            <person name="Liang C."/>
            <person name="Lipzen A."/>
            <person name="Lutzoni F."/>
            <person name="Magnuson J."/>
            <person name="Mondo S."/>
            <person name="Nolan M."/>
            <person name="Ohm R."/>
            <person name="Pangilinan J."/>
            <person name="Park H.-J."/>
            <person name="Ramirez L."/>
            <person name="Alfaro M."/>
            <person name="Sun H."/>
            <person name="Tritt A."/>
            <person name="Yoshinaga Y."/>
            <person name="Zwiers L.-H."/>
            <person name="Turgeon B."/>
            <person name="Goodwin S."/>
            <person name="Spatafora J."/>
            <person name="Crous P."/>
            <person name="Grigoriev I."/>
        </authorList>
    </citation>
    <scope>NUCLEOTIDE SEQUENCE</scope>
    <source>
        <strain evidence="2">CBS 101060</strain>
    </source>
</reference>
<proteinExistence type="predicted"/>
<keyword evidence="3" id="KW-1185">Reference proteome</keyword>
<accession>A0A9P4VQ31</accession>